<dbReference type="Pfam" id="PF00359">
    <property type="entry name" value="PTS_EIIA_2"/>
    <property type="match status" value="1"/>
</dbReference>
<evidence type="ECO:0000313" key="10">
    <source>
        <dbReference type="Proteomes" id="UP000003597"/>
    </source>
</evidence>
<gene>
    <name evidence="9" type="ORF">HMPREF0557_01066</name>
</gene>
<dbReference type="CDD" id="cd05568">
    <property type="entry name" value="PTS_IIB_bgl_like"/>
    <property type="match status" value="1"/>
</dbReference>
<evidence type="ECO:0000256" key="5">
    <source>
        <dbReference type="ARBA" id="ARBA00023163"/>
    </source>
</evidence>
<dbReference type="Pfam" id="PF08279">
    <property type="entry name" value="HTH_11"/>
    <property type="match status" value="1"/>
</dbReference>
<dbReference type="SUPFAM" id="SSF55804">
    <property type="entry name" value="Phoshotransferase/anion transport protein"/>
    <property type="match status" value="1"/>
</dbReference>
<evidence type="ECO:0000259" key="7">
    <source>
        <dbReference type="PROSITE" id="PS51099"/>
    </source>
</evidence>
<dbReference type="SUPFAM" id="SSF63520">
    <property type="entry name" value="PTS-regulatory domain, PRD"/>
    <property type="match status" value="2"/>
</dbReference>
<dbReference type="GO" id="GO:0009401">
    <property type="term" value="P:phosphoenolpyruvate-dependent sugar phosphotransferase system"/>
    <property type="evidence" value="ECO:0007669"/>
    <property type="project" value="InterPro"/>
</dbReference>
<feature type="domain" description="PTS EIIB type-2" evidence="7">
    <location>
        <begin position="432"/>
        <end position="520"/>
    </location>
</feature>
<dbReference type="Pfam" id="PF00874">
    <property type="entry name" value="PRD"/>
    <property type="match status" value="2"/>
</dbReference>
<dbReference type="PROSITE" id="PS51372">
    <property type="entry name" value="PRD_2"/>
    <property type="match status" value="2"/>
</dbReference>
<comment type="caution">
    <text evidence="9">The sequence shown here is derived from an EMBL/GenBank/DDBJ whole genome shotgun (WGS) entry which is preliminary data.</text>
</comment>
<dbReference type="EMBL" id="AGCN01000018">
    <property type="protein sequence ID" value="EHN61907.1"/>
    <property type="molecule type" value="Genomic_DNA"/>
</dbReference>
<keyword evidence="1" id="KW-0808">Transferase</keyword>
<name>A0AB72ZAM1_LISIO</name>
<dbReference type="AlphaFoldDB" id="A0AB72ZAM1"/>
<dbReference type="InterPro" id="IPR036634">
    <property type="entry name" value="PRD_sf"/>
</dbReference>
<dbReference type="SUPFAM" id="SSF52794">
    <property type="entry name" value="PTS system IIB component-like"/>
    <property type="match status" value="1"/>
</dbReference>
<dbReference type="InterPro" id="IPR011608">
    <property type="entry name" value="PRD"/>
</dbReference>
<dbReference type="Gene3D" id="1.10.1790.10">
    <property type="entry name" value="PRD domain"/>
    <property type="match status" value="2"/>
</dbReference>
<sequence>MSLCNRISVGKGKLKMKAVTKMIANREKNIIQFLMKTGQTRVGTIANHLGLSEKTVSNSLKEIDVFLKDFDMTVVRKPKIGVYIEGDNKAFAEVSRFLDNQVSQIPSTKEERVIYIFSKLLKADDYITIHQLADELYISRSTIEKNMVEVTKMLEKEGITLYKKPSKGMKLLISEREKRALTSKFINNFWGNNWYLKQEGEKVLQAFDTIKADVTGIFPEEGLKEIIAIVQEFSERHDFAFTDYAFQSIVIHLAIAVERIRAGEYIENVESDPMKDVFDSQRNNTEILVSMLEDRLDIKIPAFEVGYIQLHLTAAYNQQHDELLVSVRPKEDDVAEFVSTCLAEGNYDKGLLEDLTTHMKSAINRLKLGMHFKNPYLSKIKQNFPQAFEEALYFKAKFEQKYDVQVNEDETAYIALHFEAYKERSRSFPDQIRVVLVCSTGLGSSRLLAARIKKYFPMITIEKILSVQALMETEVDVDLVISTIYLELEDIPSIVVSPMMSKADLQQVESQIERTRRKKKKRSQPFVDLIRPKTIFAKLDVATMEEAIAEIGGKLVEQGIAKPGIVESALKREALSFTSFEEMATPHAEPALINESCIAIATLKQPVKWGLVDVDKIFFIALTEKNGINLDAMYEQFYKYIDNKKWLEKLTQLKSAAEIYEHLLKDGM</sequence>
<dbReference type="InterPro" id="IPR002178">
    <property type="entry name" value="PTS_EIIA_type-2_dom"/>
</dbReference>
<dbReference type="GO" id="GO:0008982">
    <property type="term" value="F:protein-N(PI)-phosphohistidine-sugar phosphotransferase activity"/>
    <property type="evidence" value="ECO:0007669"/>
    <property type="project" value="InterPro"/>
</dbReference>
<feature type="domain" description="PRD" evidence="8">
    <location>
        <begin position="217"/>
        <end position="321"/>
    </location>
</feature>
<proteinExistence type="predicted"/>
<dbReference type="InterPro" id="IPR036390">
    <property type="entry name" value="WH_DNA-bd_sf"/>
</dbReference>
<dbReference type="PANTHER" id="PTHR30185">
    <property type="entry name" value="CRYPTIC BETA-GLUCOSIDE BGL OPERON ANTITERMINATOR"/>
    <property type="match status" value="1"/>
</dbReference>
<evidence type="ECO:0000313" key="9">
    <source>
        <dbReference type="EMBL" id="EHN61907.1"/>
    </source>
</evidence>
<evidence type="ECO:0000259" key="6">
    <source>
        <dbReference type="PROSITE" id="PS51094"/>
    </source>
</evidence>
<evidence type="ECO:0000256" key="4">
    <source>
        <dbReference type="ARBA" id="ARBA00023159"/>
    </source>
</evidence>
<evidence type="ECO:0000256" key="2">
    <source>
        <dbReference type="ARBA" id="ARBA00022737"/>
    </source>
</evidence>
<dbReference type="Gene3D" id="3.40.50.2300">
    <property type="match status" value="1"/>
</dbReference>
<dbReference type="PROSITE" id="PS51099">
    <property type="entry name" value="PTS_EIIB_TYPE_2"/>
    <property type="match status" value="1"/>
</dbReference>
<keyword evidence="4" id="KW-0010">Activator</keyword>
<dbReference type="InterPro" id="IPR016152">
    <property type="entry name" value="PTrfase/Anion_transptr"/>
</dbReference>
<keyword evidence="10" id="KW-1185">Reference proteome</keyword>
<protein>
    <submittedName>
        <fullName evidence="9">PTS system, Lactose/Cellobiose specific IIB subunit</fullName>
    </submittedName>
</protein>
<dbReference type="PANTHER" id="PTHR30185:SF13">
    <property type="entry name" value="LICABCH OPERON REGULATOR-RELATED"/>
    <property type="match status" value="1"/>
</dbReference>
<dbReference type="Gene3D" id="1.10.10.10">
    <property type="entry name" value="Winged helix-like DNA-binding domain superfamily/Winged helix DNA-binding domain"/>
    <property type="match status" value="1"/>
</dbReference>
<dbReference type="Gene3D" id="3.40.930.10">
    <property type="entry name" value="Mannitol-specific EII, Chain A"/>
    <property type="match status" value="1"/>
</dbReference>
<organism evidence="9 10">
    <name type="scientific">Listeria innocua ATCC 33091</name>
    <dbReference type="NCBI Taxonomy" id="1002366"/>
    <lineage>
        <taxon>Bacteria</taxon>
        <taxon>Bacillati</taxon>
        <taxon>Bacillota</taxon>
        <taxon>Bacilli</taxon>
        <taxon>Bacillales</taxon>
        <taxon>Listeriaceae</taxon>
        <taxon>Listeria</taxon>
    </lineage>
</organism>
<dbReference type="Pfam" id="PF05043">
    <property type="entry name" value="Mga"/>
    <property type="match status" value="1"/>
</dbReference>
<evidence type="ECO:0000256" key="1">
    <source>
        <dbReference type="ARBA" id="ARBA00022679"/>
    </source>
</evidence>
<dbReference type="PROSITE" id="PS51094">
    <property type="entry name" value="PTS_EIIA_TYPE_2"/>
    <property type="match status" value="1"/>
</dbReference>
<dbReference type="InterPro" id="IPR036095">
    <property type="entry name" value="PTS_EIIB-like_sf"/>
</dbReference>
<dbReference type="GO" id="GO:0006355">
    <property type="term" value="P:regulation of DNA-templated transcription"/>
    <property type="evidence" value="ECO:0007669"/>
    <property type="project" value="InterPro"/>
</dbReference>
<evidence type="ECO:0000256" key="3">
    <source>
        <dbReference type="ARBA" id="ARBA00023015"/>
    </source>
</evidence>
<keyword evidence="2" id="KW-0677">Repeat</keyword>
<dbReference type="SUPFAM" id="SSF46785">
    <property type="entry name" value="Winged helix' DNA-binding domain"/>
    <property type="match status" value="1"/>
</dbReference>
<dbReference type="InterPro" id="IPR013011">
    <property type="entry name" value="PTS_EIIB_2"/>
</dbReference>
<reference evidence="9 10" key="1">
    <citation type="submission" date="2011-08" db="EMBL/GenBank/DDBJ databases">
        <authorList>
            <person name="Weinstock G."/>
            <person name="Sodergren E."/>
            <person name="Clifton S."/>
            <person name="Fulton L."/>
            <person name="Fulton B."/>
            <person name="Courtney L."/>
            <person name="Fronick C."/>
            <person name="Harrison M."/>
            <person name="Strong C."/>
            <person name="Farmer C."/>
            <person name="Delahaunty K."/>
            <person name="Markovic C."/>
            <person name="Hall O."/>
            <person name="Minx P."/>
            <person name="Tomlinson C."/>
            <person name="Mitreva M."/>
            <person name="Hou S."/>
            <person name="Chen J."/>
            <person name="Wollam A."/>
            <person name="Pepin K.H."/>
            <person name="Johnson M."/>
            <person name="Bhonagiri V."/>
            <person name="Zhang X."/>
            <person name="Suruliraj S."/>
            <person name="Warren W."/>
            <person name="Chinwalla A."/>
            <person name="Mardis E.R."/>
            <person name="Wilson R.K."/>
        </authorList>
    </citation>
    <scope>NUCLEOTIDE SEQUENCE [LARGE SCALE GENOMIC DNA]</scope>
    <source>
        <strain evidence="9 10">ATCC 33091</strain>
    </source>
</reference>
<evidence type="ECO:0000259" key="8">
    <source>
        <dbReference type="PROSITE" id="PS51372"/>
    </source>
</evidence>
<dbReference type="InterPro" id="IPR007737">
    <property type="entry name" value="Mga_HTH"/>
</dbReference>
<dbReference type="InterPro" id="IPR050661">
    <property type="entry name" value="BglG_antiterminators"/>
</dbReference>
<keyword evidence="5" id="KW-0804">Transcription</keyword>
<accession>A0AB72ZAM1</accession>
<dbReference type="Proteomes" id="UP000003597">
    <property type="component" value="Unassembled WGS sequence"/>
</dbReference>
<feature type="domain" description="PRD" evidence="8">
    <location>
        <begin position="322"/>
        <end position="428"/>
    </location>
</feature>
<dbReference type="InterPro" id="IPR036388">
    <property type="entry name" value="WH-like_DNA-bd_sf"/>
</dbReference>
<feature type="domain" description="PTS EIIA type-2" evidence="6">
    <location>
        <begin position="528"/>
        <end position="666"/>
    </location>
</feature>
<keyword evidence="3" id="KW-0805">Transcription regulation</keyword>
<dbReference type="InterPro" id="IPR013196">
    <property type="entry name" value="HTH_11"/>
</dbReference>